<organism evidence="1 2">
    <name type="scientific">Persea americana</name>
    <name type="common">Avocado</name>
    <dbReference type="NCBI Taxonomy" id="3435"/>
    <lineage>
        <taxon>Eukaryota</taxon>
        <taxon>Viridiplantae</taxon>
        <taxon>Streptophyta</taxon>
        <taxon>Embryophyta</taxon>
        <taxon>Tracheophyta</taxon>
        <taxon>Spermatophyta</taxon>
        <taxon>Magnoliopsida</taxon>
        <taxon>Magnoliidae</taxon>
        <taxon>Laurales</taxon>
        <taxon>Lauraceae</taxon>
        <taxon>Persea</taxon>
    </lineage>
</organism>
<protein>
    <submittedName>
        <fullName evidence="1">Uncharacterized protein</fullName>
    </submittedName>
</protein>
<dbReference type="EMBL" id="CM056812">
    <property type="protein sequence ID" value="KAJ8618986.1"/>
    <property type="molecule type" value="Genomic_DNA"/>
</dbReference>
<sequence>MEFPDLRKKLNMYVSVLGGKGNKKKKSSEEATYLEDVAAADDSELEPSSIPKPPVGFILDSNGRVLAASSERIVTIVLYVDSFTDIKKEEFLLMVNVGLLLLASFRSLDGASVSCF</sequence>
<evidence type="ECO:0000313" key="2">
    <source>
        <dbReference type="Proteomes" id="UP001234297"/>
    </source>
</evidence>
<gene>
    <name evidence="1" type="ORF">MRB53_015172</name>
</gene>
<evidence type="ECO:0000313" key="1">
    <source>
        <dbReference type="EMBL" id="KAJ8618986.1"/>
    </source>
</evidence>
<reference evidence="1 2" key="1">
    <citation type="journal article" date="2022" name="Hortic Res">
        <title>A haplotype resolved chromosomal level avocado genome allows analysis of novel avocado genes.</title>
        <authorList>
            <person name="Nath O."/>
            <person name="Fletcher S.J."/>
            <person name="Hayward A."/>
            <person name="Shaw L.M."/>
            <person name="Masouleh A.K."/>
            <person name="Furtado A."/>
            <person name="Henry R.J."/>
            <person name="Mitter N."/>
        </authorList>
    </citation>
    <scope>NUCLEOTIDE SEQUENCE [LARGE SCALE GENOMIC DNA]</scope>
    <source>
        <strain evidence="2">cv. Hass</strain>
    </source>
</reference>
<keyword evidence="2" id="KW-1185">Reference proteome</keyword>
<name>A0ACC2KD06_PERAE</name>
<proteinExistence type="predicted"/>
<accession>A0ACC2KD06</accession>
<comment type="caution">
    <text evidence="1">The sequence shown here is derived from an EMBL/GenBank/DDBJ whole genome shotgun (WGS) entry which is preliminary data.</text>
</comment>
<dbReference type="Proteomes" id="UP001234297">
    <property type="component" value="Chromosome 4"/>
</dbReference>